<protein>
    <submittedName>
        <fullName evidence="1">Uncharacterized protein</fullName>
    </submittedName>
</protein>
<organism evidence="1 2">
    <name type="scientific">Cricetulus griseus</name>
    <name type="common">Chinese hamster</name>
    <name type="synonym">Cricetulus barabensis griseus</name>
    <dbReference type="NCBI Taxonomy" id="10029"/>
    <lineage>
        <taxon>Eukaryota</taxon>
        <taxon>Metazoa</taxon>
        <taxon>Chordata</taxon>
        <taxon>Craniata</taxon>
        <taxon>Vertebrata</taxon>
        <taxon>Euteleostomi</taxon>
        <taxon>Mammalia</taxon>
        <taxon>Eutheria</taxon>
        <taxon>Euarchontoglires</taxon>
        <taxon>Glires</taxon>
        <taxon>Rodentia</taxon>
        <taxon>Myomorpha</taxon>
        <taxon>Muroidea</taxon>
        <taxon>Cricetidae</taxon>
        <taxon>Cricetinae</taxon>
        <taxon>Cricetulus</taxon>
    </lineage>
</organism>
<sequence length="64" mass="7405">MAKMKVCPGCWWHMPLTPALGRQREVDLFETSLVYKELAPGQPPKATEKHCLEKQNKTKGCNYW</sequence>
<proteinExistence type="predicted"/>
<evidence type="ECO:0000313" key="2">
    <source>
        <dbReference type="Proteomes" id="UP000001075"/>
    </source>
</evidence>
<accession>G3GXZ3</accession>
<name>G3GXZ3_CRIGR</name>
<dbReference type="Proteomes" id="UP000001075">
    <property type="component" value="Unassembled WGS sequence"/>
</dbReference>
<dbReference type="AlphaFoldDB" id="G3GXZ3"/>
<gene>
    <name evidence="1" type="ORF">I79_002638</name>
</gene>
<reference evidence="2" key="1">
    <citation type="journal article" date="2011" name="Nat. Biotechnol.">
        <title>The genomic sequence of the Chinese hamster ovary (CHO)-K1 cell line.</title>
        <authorList>
            <person name="Xu X."/>
            <person name="Nagarajan H."/>
            <person name="Lewis N.E."/>
            <person name="Pan S."/>
            <person name="Cai Z."/>
            <person name="Liu X."/>
            <person name="Chen W."/>
            <person name="Xie M."/>
            <person name="Wang W."/>
            <person name="Hammond S."/>
            <person name="Andersen M.R."/>
            <person name="Neff N."/>
            <person name="Passarelli B."/>
            <person name="Koh W."/>
            <person name="Fan H.C."/>
            <person name="Wang J."/>
            <person name="Gui Y."/>
            <person name="Lee K.H."/>
            <person name="Betenbaugh M.J."/>
            <person name="Quake S.R."/>
            <person name="Famili I."/>
            <person name="Palsson B.O."/>
            <person name="Wang J."/>
        </authorList>
    </citation>
    <scope>NUCLEOTIDE SEQUENCE [LARGE SCALE GENOMIC DNA]</scope>
    <source>
        <strain evidence="2">CHO K1 cell line</strain>
    </source>
</reference>
<dbReference type="EMBL" id="JH000062">
    <property type="protein sequence ID" value="EGV97995.1"/>
    <property type="molecule type" value="Genomic_DNA"/>
</dbReference>
<evidence type="ECO:0000313" key="1">
    <source>
        <dbReference type="EMBL" id="EGV97995.1"/>
    </source>
</evidence>
<dbReference type="InParanoid" id="G3GXZ3"/>